<keyword evidence="1" id="KW-0732">Signal</keyword>
<evidence type="ECO:0000313" key="2">
    <source>
        <dbReference type="EMBL" id="QED30219.1"/>
    </source>
</evidence>
<evidence type="ECO:0008006" key="4">
    <source>
        <dbReference type="Google" id="ProtNLM"/>
    </source>
</evidence>
<protein>
    <recommendedName>
        <fullName evidence="4">Lipoprotein</fullName>
    </recommendedName>
</protein>
<reference evidence="2 3" key="1">
    <citation type="submission" date="2019-08" db="EMBL/GenBank/DDBJ databases">
        <authorList>
            <person name="Liang Q."/>
        </authorList>
    </citation>
    <scope>NUCLEOTIDE SEQUENCE [LARGE SCALE GENOMIC DNA]</scope>
    <source>
        <strain evidence="2 3">V1718</strain>
    </source>
</reference>
<keyword evidence="3" id="KW-1185">Reference proteome</keyword>
<dbReference type="EMBL" id="CP042467">
    <property type="protein sequence ID" value="QED30219.1"/>
    <property type="molecule type" value="Genomic_DNA"/>
</dbReference>
<feature type="signal peptide" evidence="1">
    <location>
        <begin position="1"/>
        <end position="22"/>
    </location>
</feature>
<evidence type="ECO:0000256" key="1">
    <source>
        <dbReference type="SAM" id="SignalP"/>
    </source>
</evidence>
<dbReference type="KEGG" id="bbae:FRD01_23900"/>
<dbReference type="Proteomes" id="UP000321595">
    <property type="component" value="Chromosome"/>
</dbReference>
<evidence type="ECO:0000313" key="3">
    <source>
        <dbReference type="Proteomes" id="UP000321595"/>
    </source>
</evidence>
<organism evidence="2 3">
    <name type="scientific">Microvenator marinus</name>
    <dbReference type="NCBI Taxonomy" id="2600177"/>
    <lineage>
        <taxon>Bacteria</taxon>
        <taxon>Deltaproteobacteria</taxon>
        <taxon>Bradymonadales</taxon>
        <taxon>Microvenatoraceae</taxon>
        <taxon>Microvenator</taxon>
    </lineage>
</organism>
<name>A0A5B8Y3H3_9DELT</name>
<gene>
    <name evidence="2" type="ORF">FRD01_23900</name>
</gene>
<proteinExistence type="predicted"/>
<sequence length="150" mass="16890">MTLRRISVFFVFLLALSQIMGCASMRAASAERQARDRAVRAYLHTAPKETLMASARKILFEQGFEVNDSTDSSLQTAWIIDGRGESRYLVTLTPINGKHRVEMTQNHVSEQNDRETIRDYVMEYELIKRVAPRDAAAIDAEARAAGQAAR</sequence>
<dbReference type="RefSeq" id="WP_146963720.1">
    <property type="nucleotide sequence ID" value="NZ_CP042467.1"/>
</dbReference>
<feature type="chain" id="PRO_5022953313" description="Lipoprotein" evidence="1">
    <location>
        <begin position="23"/>
        <end position="150"/>
    </location>
</feature>
<accession>A0A5B8Y3H3</accession>
<dbReference type="AlphaFoldDB" id="A0A5B8Y3H3"/>